<feature type="region of interest" description="Disordered" evidence="2">
    <location>
        <begin position="1"/>
        <end position="26"/>
    </location>
</feature>
<name>A0A2K8NAG8_9BACL</name>
<dbReference type="KEGG" id="kyr:CVV65_13455"/>
<accession>A0A2K8NAG8</accession>
<keyword evidence="5" id="KW-1185">Reference proteome</keyword>
<dbReference type="AlphaFoldDB" id="A0A2K8NAG8"/>
<dbReference type="PANTHER" id="PTHR35579">
    <property type="entry name" value="CRISPR SYSTEM CMS ENDORIBONUCLEASE CSM3"/>
    <property type="match status" value="1"/>
</dbReference>
<organism evidence="4 5">
    <name type="scientific">Kyrpidia spormannii</name>
    <dbReference type="NCBI Taxonomy" id="2055160"/>
    <lineage>
        <taxon>Bacteria</taxon>
        <taxon>Bacillati</taxon>
        <taxon>Bacillota</taxon>
        <taxon>Bacilli</taxon>
        <taxon>Bacillales</taxon>
        <taxon>Alicyclobacillaceae</taxon>
        <taxon>Kyrpidia</taxon>
    </lineage>
</organism>
<dbReference type="PANTHER" id="PTHR35579:SF6">
    <property type="entry name" value="DUF324 DOMAIN-CONTAINING PROTEIN"/>
    <property type="match status" value="1"/>
</dbReference>
<dbReference type="Proteomes" id="UP000231932">
    <property type="component" value="Chromosome"/>
</dbReference>
<gene>
    <name evidence="4" type="ORF">CVV65_13455</name>
</gene>
<dbReference type="GO" id="GO:0051607">
    <property type="term" value="P:defense response to virus"/>
    <property type="evidence" value="ECO:0007669"/>
    <property type="project" value="UniProtKB-KW"/>
</dbReference>
<evidence type="ECO:0000256" key="1">
    <source>
        <dbReference type="ARBA" id="ARBA00023118"/>
    </source>
</evidence>
<evidence type="ECO:0000313" key="5">
    <source>
        <dbReference type="Proteomes" id="UP000231932"/>
    </source>
</evidence>
<evidence type="ECO:0000256" key="2">
    <source>
        <dbReference type="SAM" id="MobiDB-lite"/>
    </source>
</evidence>
<protein>
    <recommendedName>
        <fullName evidence="3">CRISPR type III-associated protein domain-containing protein</fullName>
    </recommendedName>
</protein>
<feature type="domain" description="CRISPR type III-associated protein" evidence="3">
    <location>
        <begin position="43"/>
        <end position="283"/>
    </location>
</feature>
<proteinExistence type="predicted"/>
<dbReference type="InterPro" id="IPR005537">
    <property type="entry name" value="RAMP_III_fam"/>
</dbReference>
<dbReference type="Pfam" id="PF03787">
    <property type="entry name" value="RAMPs"/>
    <property type="match status" value="1"/>
</dbReference>
<reference evidence="5" key="1">
    <citation type="submission" date="2017-11" db="EMBL/GenBank/DDBJ databases">
        <title>Complete Genome Sequence of Kyrpidia sp. Strain EA-1, a thermophilic, hydrogen-oxidizing Bacterium, isolated from the Azores.</title>
        <authorList>
            <person name="Reiner J.E."/>
            <person name="Lapp C.J."/>
            <person name="Bunk B."/>
            <person name="Gescher J."/>
        </authorList>
    </citation>
    <scope>NUCLEOTIDE SEQUENCE [LARGE SCALE GENOMIC DNA]</scope>
    <source>
        <strain evidence="5">EA-1</strain>
    </source>
</reference>
<evidence type="ECO:0000313" key="4">
    <source>
        <dbReference type="EMBL" id="ATY85807.1"/>
    </source>
</evidence>
<dbReference type="EMBL" id="CP024955">
    <property type="protein sequence ID" value="ATY85807.1"/>
    <property type="molecule type" value="Genomic_DNA"/>
</dbReference>
<evidence type="ECO:0000259" key="3">
    <source>
        <dbReference type="Pfam" id="PF03787"/>
    </source>
</evidence>
<keyword evidence="1" id="KW-0051">Antiviral defense</keyword>
<dbReference type="InterPro" id="IPR052216">
    <property type="entry name" value="CRISPR_Csm3_endoribonuclease"/>
</dbReference>
<feature type="region of interest" description="Disordered" evidence="2">
    <location>
        <begin position="123"/>
        <end position="158"/>
    </location>
</feature>
<sequence length="330" mass="37041">MATHVPRPSNPRGHPSVPGSTKEERPMSLLHHSLQNAWIIRGTLELMSPLHIGVSERGAMGMDAKVVRWPDGRPVIPGSSLKGVLRSFLETVGQNESLRNLLSPEGPPVCIITENPCGREFRKKEDRDKWRRRQMAIPTNGDPDPDDGSRGSWDNLSEEEKAEIDRELAEAIYRSLCPICRLFGNQLFAGKISIPDLVPEQGHPTEWFDVRDGVGIDRDTRTARNGVKYDFELVNPGVVFPLTVRAMNLEDDEQAWLLLGLEALRNGELFLGGKTSRGLGSVRGIGSWRISRMESRGPEDIVLHYLGRDEEEDYEPWVNQVMGRYMSAGR</sequence>